<dbReference type="EMBL" id="JAPWGM010000006">
    <property type="protein sequence ID" value="MCZ4245633.1"/>
    <property type="molecule type" value="Genomic_DNA"/>
</dbReference>
<dbReference type="RefSeq" id="WP_269428684.1">
    <property type="nucleotide sequence ID" value="NZ_JAPWGM010000006.1"/>
</dbReference>
<evidence type="ECO:0008006" key="4">
    <source>
        <dbReference type="Google" id="ProtNLM"/>
    </source>
</evidence>
<evidence type="ECO:0000313" key="2">
    <source>
        <dbReference type="EMBL" id="MCZ4245633.1"/>
    </source>
</evidence>
<name>A0ABT4LCL4_9SPHI</name>
<dbReference type="PROSITE" id="PS51257">
    <property type="entry name" value="PROKAR_LIPOPROTEIN"/>
    <property type="match status" value="1"/>
</dbReference>
<feature type="signal peptide" evidence="1">
    <location>
        <begin position="1"/>
        <end position="21"/>
    </location>
</feature>
<evidence type="ECO:0000313" key="3">
    <source>
        <dbReference type="Proteomes" id="UP001144347"/>
    </source>
</evidence>
<reference evidence="2" key="1">
    <citation type="submission" date="2022-12" db="EMBL/GenBank/DDBJ databases">
        <title>Genome sequence of HCMS5-2.</title>
        <authorList>
            <person name="Woo H."/>
        </authorList>
    </citation>
    <scope>NUCLEOTIDE SEQUENCE</scope>
    <source>
        <strain evidence="2">HCMS5-2</strain>
    </source>
</reference>
<keyword evidence="3" id="KW-1185">Reference proteome</keyword>
<dbReference type="Proteomes" id="UP001144347">
    <property type="component" value="Unassembled WGS sequence"/>
</dbReference>
<sequence length="140" mass="15324">MKKVILSVAAIGLLATTLVSCDSTKKTETTTDSTVSANGDTTVKVVTKTTETTRTEAPSFSSEEVNKSLADFNKLKDDYVAALKSKNATEIQALTEKYKVWSQKATTFAAKLKPEEIQKYTDYVSKVSQEWSEAAQEAIK</sequence>
<feature type="chain" id="PRO_5046980129" description="Lipoprotein" evidence="1">
    <location>
        <begin position="22"/>
        <end position="140"/>
    </location>
</feature>
<keyword evidence="1" id="KW-0732">Signal</keyword>
<proteinExistence type="predicted"/>
<protein>
    <recommendedName>
        <fullName evidence="4">Lipoprotein</fullName>
    </recommendedName>
</protein>
<comment type="caution">
    <text evidence="2">The sequence shown here is derived from an EMBL/GenBank/DDBJ whole genome shotgun (WGS) entry which is preliminary data.</text>
</comment>
<evidence type="ECO:0000256" key="1">
    <source>
        <dbReference type="SAM" id="SignalP"/>
    </source>
</evidence>
<gene>
    <name evidence="2" type="ORF">O0955_16610</name>
</gene>
<accession>A0ABT4LCL4</accession>
<organism evidence="2 3">
    <name type="scientific">Pedobacter punctiformis</name>
    <dbReference type="NCBI Taxonomy" id="3004097"/>
    <lineage>
        <taxon>Bacteria</taxon>
        <taxon>Pseudomonadati</taxon>
        <taxon>Bacteroidota</taxon>
        <taxon>Sphingobacteriia</taxon>
        <taxon>Sphingobacteriales</taxon>
        <taxon>Sphingobacteriaceae</taxon>
        <taxon>Pedobacter</taxon>
    </lineage>
</organism>